<evidence type="ECO:0000313" key="1">
    <source>
        <dbReference type="EMBL" id="CAF9915337.1"/>
    </source>
</evidence>
<dbReference type="Proteomes" id="UP000664169">
    <property type="component" value="Unassembled WGS sequence"/>
</dbReference>
<comment type="caution">
    <text evidence="1">The sequence shown here is derived from an EMBL/GenBank/DDBJ whole genome shotgun (WGS) entry which is preliminary data.</text>
</comment>
<accession>A0A8H3I563</accession>
<proteinExistence type="predicted"/>
<organism evidence="1 2">
    <name type="scientific">Gomphillus americanus</name>
    <dbReference type="NCBI Taxonomy" id="1940652"/>
    <lineage>
        <taxon>Eukaryota</taxon>
        <taxon>Fungi</taxon>
        <taxon>Dikarya</taxon>
        <taxon>Ascomycota</taxon>
        <taxon>Pezizomycotina</taxon>
        <taxon>Lecanoromycetes</taxon>
        <taxon>OSLEUM clade</taxon>
        <taxon>Ostropomycetidae</taxon>
        <taxon>Ostropales</taxon>
        <taxon>Graphidaceae</taxon>
        <taxon>Gomphilloideae</taxon>
        <taxon>Gomphillus</taxon>
    </lineage>
</organism>
<gene>
    <name evidence="1" type="ORF">GOMPHAMPRED_000707</name>
</gene>
<keyword evidence="2" id="KW-1185">Reference proteome</keyword>
<evidence type="ECO:0000313" key="2">
    <source>
        <dbReference type="Proteomes" id="UP000664169"/>
    </source>
</evidence>
<name>A0A8H3I563_9LECA</name>
<dbReference type="AlphaFoldDB" id="A0A8H3I563"/>
<dbReference type="EMBL" id="CAJPDQ010000010">
    <property type="protein sequence ID" value="CAF9915337.1"/>
    <property type="molecule type" value="Genomic_DNA"/>
</dbReference>
<sequence length="129" mass="14830">MTELKTTYWAAEIALRLFQRAHEKILQRQKRKSETSAPIPAKYLVLTTPDTDTMLPITPYHEQMTPQSLSSDEEMLLAGFDWEGYPKVKPFWDETNYTDENAMNTFFNANDFMTGLPMDISNGMGIPNT</sequence>
<protein>
    <submittedName>
        <fullName evidence="1">Uncharacterized protein</fullName>
    </submittedName>
</protein>
<reference evidence="1" key="1">
    <citation type="submission" date="2021-03" db="EMBL/GenBank/DDBJ databases">
        <authorList>
            <person name="Tagirdzhanova G."/>
        </authorList>
    </citation>
    <scope>NUCLEOTIDE SEQUENCE</scope>
</reference>